<dbReference type="Proteomes" id="UP000245119">
    <property type="component" value="Linkage Group LG6"/>
</dbReference>
<feature type="region of interest" description="Disordered" evidence="1">
    <location>
        <begin position="184"/>
        <end position="316"/>
    </location>
</feature>
<feature type="compositionally biased region" description="Polar residues" evidence="1">
    <location>
        <begin position="149"/>
        <end position="170"/>
    </location>
</feature>
<evidence type="ECO:0000256" key="3">
    <source>
        <dbReference type="SAM" id="SignalP"/>
    </source>
</evidence>
<keyword evidence="2" id="KW-0812">Transmembrane</keyword>
<feature type="compositionally biased region" description="Pro residues" evidence="1">
    <location>
        <begin position="200"/>
        <end position="214"/>
    </location>
</feature>
<keyword evidence="3" id="KW-0732">Signal</keyword>
<sequence>MWLLAALAVVLTDVVLGISQCGIQFVEYEILMVCNQSRSLKEKERCAADGEGLIFKSEEKSIELKCQDRPLFGLETLFEGKEINLTLHTDYAPKMVWIEGKADGGSSILIIGIVVGCVALIIVISLIVVIVICRHRLSEIFSKPKPPTTEYSPISQSPTTESEQLRPCQNSSNQEIYAELEDVYDKPQTSPSSPARPVAFVPPPLPSLPPPPSSPTEMAPAKAQTSPSSPARSVTFVPPPLPSLPPPPSSPTEMAPAKSQTSPSSPAWSVSFVPPPLPSLPPPPSSPTDEAAPAKPPRGKPSSFKRPEKRSMTALT</sequence>
<feature type="compositionally biased region" description="Pro residues" evidence="1">
    <location>
        <begin position="237"/>
        <end position="250"/>
    </location>
</feature>
<feature type="compositionally biased region" description="Pro residues" evidence="1">
    <location>
        <begin position="273"/>
        <end position="286"/>
    </location>
</feature>
<evidence type="ECO:0000256" key="2">
    <source>
        <dbReference type="SAM" id="Phobius"/>
    </source>
</evidence>
<evidence type="ECO:0000313" key="4">
    <source>
        <dbReference type="EMBL" id="PVD29220.1"/>
    </source>
</evidence>
<evidence type="ECO:0000256" key="1">
    <source>
        <dbReference type="SAM" id="MobiDB-lite"/>
    </source>
</evidence>
<evidence type="ECO:0000313" key="5">
    <source>
        <dbReference type="Proteomes" id="UP000245119"/>
    </source>
</evidence>
<keyword evidence="5" id="KW-1185">Reference proteome</keyword>
<feature type="signal peptide" evidence="3">
    <location>
        <begin position="1"/>
        <end position="17"/>
    </location>
</feature>
<feature type="compositionally biased region" description="Basic and acidic residues" evidence="1">
    <location>
        <begin position="305"/>
        <end position="316"/>
    </location>
</feature>
<feature type="chain" id="PRO_5015593078" evidence="3">
    <location>
        <begin position="18"/>
        <end position="316"/>
    </location>
</feature>
<organism evidence="4 5">
    <name type="scientific">Pomacea canaliculata</name>
    <name type="common">Golden apple snail</name>
    <dbReference type="NCBI Taxonomy" id="400727"/>
    <lineage>
        <taxon>Eukaryota</taxon>
        <taxon>Metazoa</taxon>
        <taxon>Spiralia</taxon>
        <taxon>Lophotrochozoa</taxon>
        <taxon>Mollusca</taxon>
        <taxon>Gastropoda</taxon>
        <taxon>Caenogastropoda</taxon>
        <taxon>Architaenioglossa</taxon>
        <taxon>Ampullarioidea</taxon>
        <taxon>Ampullariidae</taxon>
        <taxon>Pomacea</taxon>
    </lineage>
</organism>
<proteinExistence type="predicted"/>
<dbReference type="EMBL" id="PZQS01000006">
    <property type="protein sequence ID" value="PVD29220.1"/>
    <property type="molecule type" value="Genomic_DNA"/>
</dbReference>
<feature type="compositionally biased region" description="Polar residues" evidence="1">
    <location>
        <begin position="223"/>
        <end position="232"/>
    </location>
</feature>
<keyword evidence="2" id="KW-1133">Transmembrane helix</keyword>
<feature type="transmembrane region" description="Helical" evidence="2">
    <location>
        <begin position="108"/>
        <end position="133"/>
    </location>
</feature>
<protein>
    <submittedName>
        <fullName evidence="4">Uncharacterized protein</fullName>
    </submittedName>
</protein>
<keyword evidence="2" id="KW-0472">Membrane</keyword>
<comment type="caution">
    <text evidence="4">The sequence shown here is derived from an EMBL/GenBank/DDBJ whole genome shotgun (WGS) entry which is preliminary data.</text>
</comment>
<name>A0A2T7P721_POMCA</name>
<feature type="compositionally biased region" description="Polar residues" evidence="1">
    <location>
        <begin position="258"/>
        <end position="268"/>
    </location>
</feature>
<reference evidence="4 5" key="1">
    <citation type="submission" date="2018-04" db="EMBL/GenBank/DDBJ databases">
        <title>The genome of golden apple snail Pomacea canaliculata provides insight into stress tolerance and invasive adaptation.</title>
        <authorList>
            <person name="Liu C."/>
            <person name="Liu B."/>
            <person name="Ren Y."/>
            <person name="Zhang Y."/>
            <person name="Wang H."/>
            <person name="Li S."/>
            <person name="Jiang F."/>
            <person name="Yin L."/>
            <person name="Zhang G."/>
            <person name="Qian W."/>
            <person name="Fan W."/>
        </authorList>
    </citation>
    <scope>NUCLEOTIDE SEQUENCE [LARGE SCALE GENOMIC DNA]</scope>
    <source>
        <strain evidence="4">SZHN2017</strain>
        <tissue evidence="4">Muscle</tissue>
    </source>
</reference>
<feature type="compositionally biased region" description="Low complexity" evidence="1">
    <location>
        <begin position="190"/>
        <end position="199"/>
    </location>
</feature>
<dbReference type="AlphaFoldDB" id="A0A2T7P721"/>
<accession>A0A2T7P721</accession>
<feature type="region of interest" description="Disordered" evidence="1">
    <location>
        <begin position="144"/>
        <end position="170"/>
    </location>
</feature>
<gene>
    <name evidence="4" type="ORF">C0Q70_11817</name>
</gene>